<dbReference type="RefSeq" id="WP_128628835.1">
    <property type="nucleotide sequence ID" value="NZ_RKST01000065.1"/>
</dbReference>
<evidence type="ECO:0000313" key="3">
    <source>
        <dbReference type="Proteomes" id="UP000281647"/>
    </source>
</evidence>
<feature type="domain" description="SCP2" evidence="1">
    <location>
        <begin position="42"/>
        <end position="135"/>
    </location>
</feature>
<dbReference type="EMBL" id="RKST01000065">
    <property type="protein sequence ID" value="RUM95177.1"/>
    <property type="molecule type" value="Genomic_DNA"/>
</dbReference>
<dbReference type="Proteomes" id="UP000281647">
    <property type="component" value="Unassembled WGS sequence"/>
</dbReference>
<dbReference type="Pfam" id="PF02036">
    <property type="entry name" value="SCP2"/>
    <property type="match status" value="1"/>
</dbReference>
<evidence type="ECO:0000313" key="2">
    <source>
        <dbReference type="EMBL" id="RUM95177.1"/>
    </source>
</evidence>
<name>A0A432UZ15_9HYPH</name>
<dbReference type="OrthoDB" id="8479080at2"/>
<keyword evidence="3" id="KW-1185">Reference proteome</keyword>
<dbReference type="AlphaFoldDB" id="A0A432UZ15"/>
<gene>
    <name evidence="2" type="ORF">EET67_24735</name>
</gene>
<protein>
    <submittedName>
        <fullName evidence="2">Lipid carrier</fullName>
    </submittedName>
</protein>
<organism evidence="2 3">
    <name type="scientific">Borborobacter arsenicus</name>
    <dbReference type="NCBI Taxonomy" id="1851146"/>
    <lineage>
        <taxon>Bacteria</taxon>
        <taxon>Pseudomonadati</taxon>
        <taxon>Pseudomonadota</taxon>
        <taxon>Alphaproteobacteria</taxon>
        <taxon>Hyphomicrobiales</taxon>
        <taxon>Phyllobacteriaceae</taxon>
        <taxon>Borborobacter</taxon>
    </lineage>
</organism>
<dbReference type="InterPro" id="IPR003033">
    <property type="entry name" value="SCP2_sterol-bd_dom"/>
</dbReference>
<comment type="caution">
    <text evidence="2">The sequence shown here is derived from an EMBL/GenBank/DDBJ whole genome shotgun (WGS) entry which is preliminary data.</text>
</comment>
<sequence length="181" mass="19446">MADQPREGELPTFVRVLFPPVAIAPAGLLLTHCVRTLARRQPNLFDRLGEWRSARYLVAPSDLAFAFIVVPDGEKSIVHVVGKNSPGSVDVAITGPLLTLLGLLDGTLDGDALFFHRIISISGRTEAILALRNTIEDAELRPADFFGLHGIVARLADAGILNGLSVVRWLIAGRAHATGKL</sequence>
<dbReference type="SUPFAM" id="SSF55718">
    <property type="entry name" value="SCP-like"/>
    <property type="match status" value="1"/>
</dbReference>
<reference evidence="2 3" key="1">
    <citation type="submission" date="2018-11" db="EMBL/GenBank/DDBJ databases">
        <title>Pseudaminobacter arsenicus sp. nov., an arsenic-resistant bacterium isolated from arsenic-rich aquifers.</title>
        <authorList>
            <person name="Mu Y."/>
        </authorList>
    </citation>
    <scope>NUCLEOTIDE SEQUENCE [LARGE SCALE GENOMIC DNA]</scope>
    <source>
        <strain evidence="2 3">CB3</strain>
    </source>
</reference>
<dbReference type="InterPro" id="IPR036527">
    <property type="entry name" value="SCP2_sterol-bd_dom_sf"/>
</dbReference>
<evidence type="ECO:0000259" key="1">
    <source>
        <dbReference type="Pfam" id="PF02036"/>
    </source>
</evidence>
<accession>A0A432UZ15</accession>
<proteinExistence type="predicted"/>